<feature type="transmembrane region" description="Helical" evidence="7">
    <location>
        <begin position="250"/>
        <end position="270"/>
    </location>
</feature>
<reference evidence="9 10" key="1">
    <citation type="journal article" date="2019" name="Int. J. Syst. Evol. Microbiol.">
        <title>The Global Catalogue of Microorganisms (GCM) 10K type strain sequencing project: providing services to taxonomists for standard genome sequencing and annotation.</title>
        <authorList>
            <consortium name="The Broad Institute Genomics Platform"/>
            <consortium name="The Broad Institute Genome Sequencing Center for Infectious Disease"/>
            <person name="Wu L."/>
            <person name="Ma J."/>
        </authorList>
    </citation>
    <scope>NUCLEOTIDE SEQUENCE [LARGE SCALE GENOMIC DNA]</scope>
    <source>
        <strain evidence="9 10">JCM 3106</strain>
    </source>
</reference>
<dbReference type="InterPro" id="IPR051393">
    <property type="entry name" value="ABC_transporter_permease"/>
</dbReference>
<keyword evidence="5 7" id="KW-1133">Transmembrane helix</keyword>
<keyword evidence="3" id="KW-1003">Cell membrane</keyword>
<dbReference type="PROSITE" id="PS50928">
    <property type="entry name" value="ABC_TM1"/>
    <property type="match status" value="1"/>
</dbReference>
<keyword evidence="4 7" id="KW-0812">Transmembrane</keyword>
<proteinExistence type="inferred from homology"/>
<comment type="caution">
    <text evidence="9">The sequence shown here is derived from an EMBL/GenBank/DDBJ whole genome shotgun (WGS) entry which is preliminary data.</text>
</comment>
<evidence type="ECO:0000256" key="1">
    <source>
        <dbReference type="ARBA" id="ARBA00004651"/>
    </source>
</evidence>
<sequence>MPALPGRRLSDHRLPGRRLFGRRLFGRRLPDRRLSGRRLSGQRRMERRWGVLMAVPAILGFAIFTAGPMVASFAFSLTDWQIGGTPSFVGLDNYAALAGDELFWTSLTVTTYYTLGAVPLGLIVAFAVALLLNQRVRGLSLWRTVFYLPTLVPAIANVVLWIWIFNPDFGLLNSLLRQAGLPAGQWIYDEATAIPSLIVMSTWGFGNTMVIFLAGLQGVPRHLYEAVSIDGGGPLRRFWHVTLPMMTPTIFYNLVVGVVGTFQVFNQAYVMTEGGPDHSTLFYVYYLFRKAFVESEMGYASALAWVLFMIIMVLTFLMFHNARRWVYYEMAGAR</sequence>
<feature type="transmembrane region" description="Helical" evidence="7">
    <location>
        <begin position="112"/>
        <end position="132"/>
    </location>
</feature>
<keyword evidence="6 7" id="KW-0472">Membrane</keyword>
<evidence type="ECO:0000256" key="2">
    <source>
        <dbReference type="ARBA" id="ARBA00022448"/>
    </source>
</evidence>
<evidence type="ECO:0000256" key="6">
    <source>
        <dbReference type="ARBA" id="ARBA00023136"/>
    </source>
</evidence>
<feature type="domain" description="ABC transmembrane type-1" evidence="8">
    <location>
        <begin position="103"/>
        <end position="318"/>
    </location>
</feature>
<dbReference type="PANTHER" id="PTHR30193:SF1">
    <property type="entry name" value="ABC TRANSPORTER PERMEASE PROTEIN YESP-RELATED"/>
    <property type="match status" value="1"/>
</dbReference>
<dbReference type="InterPro" id="IPR035906">
    <property type="entry name" value="MetI-like_sf"/>
</dbReference>
<dbReference type="InterPro" id="IPR000515">
    <property type="entry name" value="MetI-like"/>
</dbReference>
<dbReference type="Gene3D" id="1.10.3720.10">
    <property type="entry name" value="MetI-like"/>
    <property type="match status" value="1"/>
</dbReference>
<feature type="transmembrane region" description="Helical" evidence="7">
    <location>
        <begin position="49"/>
        <end position="75"/>
    </location>
</feature>
<feature type="transmembrane region" description="Helical" evidence="7">
    <location>
        <begin position="193"/>
        <end position="216"/>
    </location>
</feature>
<comment type="similarity">
    <text evidence="7">Belongs to the binding-protein-dependent transport system permease family.</text>
</comment>
<evidence type="ECO:0000256" key="3">
    <source>
        <dbReference type="ARBA" id="ARBA00022475"/>
    </source>
</evidence>
<evidence type="ECO:0000256" key="4">
    <source>
        <dbReference type="ARBA" id="ARBA00022692"/>
    </source>
</evidence>
<evidence type="ECO:0000313" key="9">
    <source>
        <dbReference type="EMBL" id="GAA2992065.1"/>
    </source>
</evidence>
<keyword evidence="2 7" id="KW-0813">Transport</keyword>
<evidence type="ECO:0000256" key="7">
    <source>
        <dbReference type="RuleBase" id="RU363032"/>
    </source>
</evidence>
<name>A0ABN3XS70_9ACTN</name>
<organism evidence="9 10">
    <name type="scientific">Streptosporangium longisporum</name>
    <dbReference type="NCBI Taxonomy" id="46187"/>
    <lineage>
        <taxon>Bacteria</taxon>
        <taxon>Bacillati</taxon>
        <taxon>Actinomycetota</taxon>
        <taxon>Actinomycetes</taxon>
        <taxon>Streptosporangiales</taxon>
        <taxon>Streptosporangiaceae</taxon>
        <taxon>Streptosporangium</taxon>
    </lineage>
</organism>
<accession>A0ABN3XS70</accession>
<keyword evidence="10" id="KW-1185">Reference proteome</keyword>
<feature type="transmembrane region" description="Helical" evidence="7">
    <location>
        <begin position="144"/>
        <end position="164"/>
    </location>
</feature>
<dbReference type="Pfam" id="PF00528">
    <property type="entry name" value="BPD_transp_1"/>
    <property type="match status" value="1"/>
</dbReference>
<evidence type="ECO:0000259" key="8">
    <source>
        <dbReference type="PROSITE" id="PS50928"/>
    </source>
</evidence>
<dbReference type="SUPFAM" id="SSF161098">
    <property type="entry name" value="MetI-like"/>
    <property type="match status" value="1"/>
</dbReference>
<dbReference type="Proteomes" id="UP001499930">
    <property type="component" value="Unassembled WGS sequence"/>
</dbReference>
<evidence type="ECO:0000313" key="10">
    <source>
        <dbReference type="Proteomes" id="UP001499930"/>
    </source>
</evidence>
<dbReference type="PANTHER" id="PTHR30193">
    <property type="entry name" value="ABC TRANSPORTER PERMEASE PROTEIN"/>
    <property type="match status" value="1"/>
</dbReference>
<feature type="transmembrane region" description="Helical" evidence="7">
    <location>
        <begin position="297"/>
        <end position="319"/>
    </location>
</feature>
<dbReference type="EMBL" id="BAAAWD010000006">
    <property type="protein sequence ID" value="GAA2992065.1"/>
    <property type="molecule type" value="Genomic_DNA"/>
</dbReference>
<protein>
    <submittedName>
        <fullName evidence="9">Sugar ABC transporter permease</fullName>
    </submittedName>
</protein>
<evidence type="ECO:0000256" key="5">
    <source>
        <dbReference type="ARBA" id="ARBA00022989"/>
    </source>
</evidence>
<comment type="subcellular location">
    <subcellularLocation>
        <location evidence="1 7">Cell membrane</location>
        <topology evidence="1 7">Multi-pass membrane protein</topology>
    </subcellularLocation>
</comment>
<dbReference type="CDD" id="cd06261">
    <property type="entry name" value="TM_PBP2"/>
    <property type="match status" value="1"/>
</dbReference>
<gene>
    <name evidence="9" type="ORF">GCM10017559_10280</name>
</gene>